<dbReference type="AlphaFoldDB" id="A0A518BL22"/>
<reference evidence="2 3" key="1">
    <citation type="submission" date="2019-02" db="EMBL/GenBank/DDBJ databases">
        <title>Deep-cultivation of Planctomycetes and their phenomic and genomic characterization uncovers novel biology.</title>
        <authorList>
            <person name="Wiegand S."/>
            <person name="Jogler M."/>
            <person name="Boedeker C."/>
            <person name="Pinto D."/>
            <person name="Vollmers J."/>
            <person name="Rivas-Marin E."/>
            <person name="Kohn T."/>
            <person name="Peeters S.H."/>
            <person name="Heuer A."/>
            <person name="Rast P."/>
            <person name="Oberbeckmann S."/>
            <person name="Bunk B."/>
            <person name="Jeske O."/>
            <person name="Meyerdierks A."/>
            <person name="Storesund J.E."/>
            <person name="Kallscheuer N."/>
            <person name="Luecker S."/>
            <person name="Lage O.M."/>
            <person name="Pohl T."/>
            <person name="Merkel B.J."/>
            <person name="Hornburger P."/>
            <person name="Mueller R.-W."/>
            <person name="Bruemmer F."/>
            <person name="Labrenz M."/>
            <person name="Spormann A.M."/>
            <person name="Op den Camp H."/>
            <person name="Overmann J."/>
            <person name="Amann R."/>
            <person name="Jetten M.S.M."/>
            <person name="Mascher T."/>
            <person name="Medema M.H."/>
            <person name="Devos D.P."/>
            <person name="Kaster A.-K."/>
            <person name="Ovreas L."/>
            <person name="Rohde M."/>
            <person name="Galperin M.Y."/>
            <person name="Jogler C."/>
        </authorList>
    </citation>
    <scope>NUCLEOTIDE SEQUENCE [LARGE SCALE GENOMIC DNA]</scope>
    <source>
        <strain evidence="2 3">Pla133</strain>
    </source>
</reference>
<feature type="compositionally biased region" description="Basic and acidic residues" evidence="1">
    <location>
        <begin position="269"/>
        <end position="285"/>
    </location>
</feature>
<accession>A0A518BL22</accession>
<keyword evidence="3" id="KW-1185">Reference proteome</keyword>
<sequence>MTNQGLIKSNDSRIVQLRGNLDRMGDQIERVLPAIISPERFVATIVAYAQRMPALFECEPLSLYASVMEGAVAGLSLDGFTGEGYLIPRYDKRIGGKACTFLPGYKGLVKLMIQGGGVDTAVGRPVFEKDHFEFRYTAERDELVHVPTREGEAGLLIGAYAIGRKRGQDPVVRVCWRPEIDAARGNGAQNSFGWQDHFAAMASKTPLRRMANMVPLSPVAAVIARREDAMDGGAHLPLVDRTVIDQSVAASLERVAGRDIPEEESASTRADELANRLGGSEREPGCDDEPPLDPEDVALFSGAGRGGDPEGA</sequence>
<dbReference type="RefSeq" id="WP_145066032.1">
    <property type="nucleotide sequence ID" value="NZ_CP036287.1"/>
</dbReference>
<dbReference type="EMBL" id="CP036287">
    <property type="protein sequence ID" value="QDU67667.1"/>
    <property type="molecule type" value="Genomic_DNA"/>
</dbReference>
<feature type="region of interest" description="Disordered" evidence="1">
    <location>
        <begin position="255"/>
        <end position="312"/>
    </location>
</feature>
<organism evidence="2 3">
    <name type="scientific">Engelhardtia mirabilis</name>
    <dbReference type="NCBI Taxonomy" id="2528011"/>
    <lineage>
        <taxon>Bacteria</taxon>
        <taxon>Pseudomonadati</taxon>
        <taxon>Planctomycetota</taxon>
        <taxon>Planctomycetia</taxon>
        <taxon>Planctomycetia incertae sedis</taxon>
        <taxon>Engelhardtia</taxon>
    </lineage>
</organism>
<dbReference type="GO" id="GO:0003677">
    <property type="term" value="F:DNA binding"/>
    <property type="evidence" value="ECO:0007669"/>
    <property type="project" value="InterPro"/>
</dbReference>
<evidence type="ECO:0000256" key="1">
    <source>
        <dbReference type="SAM" id="MobiDB-lite"/>
    </source>
</evidence>
<dbReference type="NCBIfam" id="TIGR00616">
    <property type="entry name" value="rect"/>
    <property type="match status" value="1"/>
</dbReference>
<feature type="compositionally biased region" description="Gly residues" evidence="1">
    <location>
        <begin position="303"/>
        <end position="312"/>
    </location>
</feature>
<dbReference type="Proteomes" id="UP000316921">
    <property type="component" value="Chromosome"/>
</dbReference>
<name>A0A518BL22_9BACT</name>
<dbReference type="Pfam" id="PF03837">
    <property type="entry name" value="RecT"/>
    <property type="match status" value="1"/>
</dbReference>
<dbReference type="InterPro" id="IPR018330">
    <property type="entry name" value="RecT_fam"/>
</dbReference>
<feature type="compositionally biased region" description="Acidic residues" evidence="1">
    <location>
        <begin position="286"/>
        <end position="296"/>
    </location>
</feature>
<protein>
    <submittedName>
        <fullName evidence="2">Recombination and repair protein RecT</fullName>
    </submittedName>
</protein>
<dbReference type="KEGG" id="pbap:Pla133_27550"/>
<dbReference type="GO" id="GO:0006259">
    <property type="term" value="P:DNA metabolic process"/>
    <property type="evidence" value="ECO:0007669"/>
    <property type="project" value="InterPro"/>
</dbReference>
<evidence type="ECO:0000313" key="3">
    <source>
        <dbReference type="Proteomes" id="UP000316921"/>
    </source>
</evidence>
<evidence type="ECO:0000313" key="2">
    <source>
        <dbReference type="EMBL" id="QDU67667.1"/>
    </source>
</evidence>
<dbReference type="InterPro" id="IPR004590">
    <property type="entry name" value="ssDNA_annealing_RecT"/>
</dbReference>
<proteinExistence type="predicted"/>
<gene>
    <name evidence="2" type="ORF">Pla133_27550</name>
</gene>